<dbReference type="SUPFAM" id="SSF52540">
    <property type="entry name" value="P-loop containing nucleoside triphosphate hydrolases"/>
    <property type="match status" value="1"/>
</dbReference>
<evidence type="ECO:0000256" key="7">
    <source>
        <dbReference type="ARBA" id="ARBA00034808"/>
    </source>
</evidence>
<evidence type="ECO:0000256" key="3">
    <source>
        <dbReference type="ARBA" id="ARBA00022806"/>
    </source>
</evidence>
<dbReference type="GO" id="GO:0005524">
    <property type="term" value="F:ATP binding"/>
    <property type="evidence" value="ECO:0007669"/>
    <property type="project" value="UniProtKB-UniRule"/>
</dbReference>
<evidence type="ECO:0000256" key="5">
    <source>
        <dbReference type="ARBA" id="ARBA00023235"/>
    </source>
</evidence>
<evidence type="ECO:0000256" key="6">
    <source>
        <dbReference type="ARBA" id="ARBA00034617"/>
    </source>
</evidence>
<reference evidence="12" key="1">
    <citation type="submission" date="2019-11" db="EMBL/GenBank/DDBJ databases">
        <title>Characterization of Clostridium perfringens isolates from swine manure treated agricultural soils.</title>
        <authorList>
            <person name="Wushke S.T."/>
        </authorList>
    </citation>
    <scope>NUCLEOTIDE SEQUENCE</scope>
    <source>
        <strain evidence="12">X62</strain>
    </source>
</reference>
<evidence type="ECO:0000259" key="10">
    <source>
        <dbReference type="PROSITE" id="PS51198"/>
    </source>
</evidence>
<sequence length="180" mass="21333">ENNALDFDDLIFKTVELFKNDKETLEFYQRKFQYIMVDEYQDTNKVQYELIRLLADKYKNICVVGDDDQCIYQWRGADIRNILDFEKDYPDAKVIKLEQNYRSKGNILDAANVVIVNNANRKSKVLRTEQESGNKIKVYRAYSDSDEGDFVATQINKIKEEEDKKYMDFAILYRTNAQSR</sequence>
<dbReference type="GO" id="GO:0043138">
    <property type="term" value="F:3'-5' DNA helicase activity"/>
    <property type="evidence" value="ECO:0007669"/>
    <property type="project" value="UniProtKB-EC"/>
</dbReference>
<evidence type="ECO:0000313" key="12">
    <source>
        <dbReference type="EMBL" id="MDZ7542946.1"/>
    </source>
</evidence>
<keyword evidence="2 9" id="KW-0378">Hydrolase</keyword>
<dbReference type="PROSITE" id="PS51217">
    <property type="entry name" value="UVRD_HELICASE_CTER"/>
    <property type="match status" value="1"/>
</dbReference>
<dbReference type="Pfam" id="PF00580">
    <property type="entry name" value="UvrD-helicase"/>
    <property type="match status" value="1"/>
</dbReference>
<dbReference type="EMBL" id="WNUR01000643">
    <property type="protein sequence ID" value="MDZ7542946.1"/>
    <property type="molecule type" value="Genomic_DNA"/>
</dbReference>
<dbReference type="InterPro" id="IPR014017">
    <property type="entry name" value="DNA_helicase_UvrD-like_C"/>
</dbReference>
<comment type="catalytic activity">
    <reaction evidence="6">
        <text>Couples ATP hydrolysis with the unwinding of duplex DNA by translocating in the 3'-5' direction.</text>
        <dbReference type="EC" id="5.6.2.4"/>
    </reaction>
</comment>
<dbReference type="PANTHER" id="PTHR11070">
    <property type="entry name" value="UVRD / RECB / PCRA DNA HELICASE FAMILY MEMBER"/>
    <property type="match status" value="1"/>
</dbReference>
<dbReference type="PROSITE" id="PS51198">
    <property type="entry name" value="UVRD_HELICASE_ATP_BIND"/>
    <property type="match status" value="1"/>
</dbReference>
<feature type="domain" description="UvrD-like helicase ATP-binding" evidence="10">
    <location>
        <begin position="1"/>
        <end position="104"/>
    </location>
</feature>
<dbReference type="GO" id="GO:0005829">
    <property type="term" value="C:cytosol"/>
    <property type="evidence" value="ECO:0007669"/>
    <property type="project" value="TreeGrafter"/>
</dbReference>
<dbReference type="GO" id="GO:0003677">
    <property type="term" value="F:DNA binding"/>
    <property type="evidence" value="ECO:0007669"/>
    <property type="project" value="InterPro"/>
</dbReference>
<dbReference type="PANTHER" id="PTHR11070:SF2">
    <property type="entry name" value="ATP-DEPENDENT DNA HELICASE SRS2"/>
    <property type="match status" value="1"/>
</dbReference>
<dbReference type="GO" id="GO:0000725">
    <property type="term" value="P:recombinational repair"/>
    <property type="evidence" value="ECO:0007669"/>
    <property type="project" value="TreeGrafter"/>
</dbReference>
<keyword evidence="1 9" id="KW-0547">Nucleotide-binding</keyword>
<dbReference type="InterPro" id="IPR014016">
    <property type="entry name" value="UvrD-like_ATP-bd"/>
</dbReference>
<gene>
    <name evidence="12" type="ORF">GNF83_17510</name>
</gene>
<dbReference type="EC" id="5.6.2.4" evidence="7"/>
<evidence type="ECO:0000256" key="1">
    <source>
        <dbReference type="ARBA" id="ARBA00022741"/>
    </source>
</evidence>
<keyword evidence="3 9" id="KW-0347">Helicase</keyword>
<evidence type="ECO:0000256" key="4">
    <source>
        <dbReference type="ARBA" id="ARBA00022840"/>
    </source>
</evidence>
<dbReference type="GO" id="GO:0016787">
    <property type="term" value="F:hydrolase activity"/>
    <property type="evidence" value="ECO:0007669"/>
    <property type="project" value="UniProtKB-UniRule"/>
</dbReference>
<comment type="catalytic activity">
    <reaction evidence="8">
        <text>ATP + H2O = ADP + phosphate + H(+)</text>
        <dbReference type="Rhea" id="RHEA:13065"/>
        <dbReference type="ChEBI" id="CHEBI:15377"/>
        <dbReference type="ChEBI" id="CHEBI:15378"/>
        <dbReference type="ChEBI" id="CHEBI:30616"/>
        <dbReference type="ChEBI" id="CHEBI:43474"/>
        <dbReference type="ChEBI" id="CHEBI:456216"/>
        <dbReference type="EC" id="5.6.2.4"/>
    </reaction>
</comment>
<evidence type="ECO:0000256" key="8">
    <source>
        <dbReference type="ARBA" id="ARBA00048988"/>
    </source>
</evidence>
<dbReference type="Proteomes" id="UP001288944">
    <property type="component" value="Unassembled WGS sequence"/>
</dbReference>
<dbReference type="Pfam" id="PF13361">
    <property type="entry name" value="UvrD_C"/>
    <property type="match status" value="1"/>
</dbReference>
<evidence type="ECO:0000313" key="13">
    <source>
        <dbReference type="Proteomes" id="UP001288944"/>
    </source>
</evidence>
<dbReference type="CDD" id="cd17932">
    <property type="entry name" value="DEXQc_UvrD"/>
    <property type="match status" value="1"/>
</dbReference>
<proteinExistence type="predicted"/>
<evidence type="ECO:0000256" key="2">
    <source>
        <dbReference type="ARBA" id="ARBA00022801"/>
    </source>
</evidence>
<keyword evidence="5" id="KW-0413">Isomerase</keyword>
<dbReference type="AlphaFoldDB" id="A0AAW9KJI7"/>
<organism evidence="12 13">
    <name type="scientific">Clostridium perfringens</name>
    <dbReference type="NCBI Taxonomy" id="1502"/>
    <lineage>
        <taxon>Bacteria</taxon>
        <taxon>Bacillati</taxon>
        <taxon>Bacillota</taxon>
        <taxon>Clostridia</taxon>
        <taxon>Eubacteriales</taxon>
        <taxon>Clostridiaceae</taxon>
        <taxon>Clostridium</taxon>
    </lineage>
</organism>
<evidence type="ECO:0000256" key="9">
    <source>
        <dbReference type="PROSITE-ProRule" id="PRU00560"/>
    </source>
</evidence>
<dbReference type="InterPro" id="IPR027417">
    <property type="entry name" value="P-loop_NTPase"/>
</dbReference>
<keyword evidence="4 9" id="KW-0067">ATP-binding</keyword>
<comment type="caution">
    <text evidence="12">The sequence shown here is derived from an EMBL/GenBank/DDBJ whole genome shotgun (WGS) entry which is preliminary data.</text>
</comment>
<dbReference type="GO" id="GO:0033202">
    <property type="term" value="C:DNA helicase complex"/>
    <property type="evidence" value="ECO:0007669"/>
    <property type="project" value="TreeGrafter"/>
</dbReference>
<name>A0AAW9KJI7_CLOPF</name>
<dbReference type="InterPro" id="IPR000212">
    <property type="entry name" value="DNA_helicase_UvrD/REP"/>
</dbReference>
<dbReference type="Gene3D" id="3.40.50.300">
    <property type="entry name" value="P-loop containing nucleotide triphosphate hydrolases"/>
    <property type="match status" value="2"/>
</dbReference>
<accession>A0AAW9KJI7</accession>
<feature type="non-terminal residue" evidence="12">
    <location>
        <position position="180"/>
    </location>
</feature>
<feature type="domain" description="UvrD-like helicase C-terminal" evidence="11">
    <location>
        <begin position="105"/>
        <end position="180"/>
    </location>
</feature>
<evidence type="ECO:0000259" key="11">
    <source>
        <dbReference type="PROSITE" id="PS51217"/>
    </source>
</evidence>
<protein>
    <recommendedName>
        <fullName evidence="7">DNA 3'-5' helicase</fullName>
        <ecNumber evidence="7">5.6.2.4</ecNumber>
    </recommendedName>
</protein>
<feature type="non-terminal residue" evidence="12">
    <location>
        <position position="1"/>
    </location>
</feature>
<comment type="caution">
    <text evidence="9">Lacks conserved residue(s) required for the propagation of feature annotation.</text>
</comment>